<gene>
    <name evidence="1" type="ORF">FA95DRAFT_1475412</name>
</gene>
<sequence length="211" mass="24155">APHPVQHGASMIGRATTGFVAYDIQRKKCVWLKDTWRIDSDDIKKEGDIYRLLREKHVPNIATFACAGDDLQAADWACMTGELIPHVHYRLVLDTIGKKLKEFQSTRQLCSVLRDALLAHSVAFTAAKVLHRDISAGNVLIGPDGVGVLIDWDLSKILDANQEVWRQEWRTGTWQFISGRRLEDPDKRHEYSDDLESFIHVLVFHLLRYRP</sequence>
<proteinExistence type="predicted"/>
<feature type="non-terminal residue" evidence="1">
    <location>
        <position position="1"/>
    </location>
</feature>
<comment type="caution">
    <text evidence="1">The sequence shown here is derived from an EMBL/GenBank/DDBJ whole genome shotgun (WGS) entry which is preliminary data.</text>
</comment>
<evidence type="ECO:0000313" key="2">
    <source>
        <dbReference type="Proteomes" id="UP000814033"/>
    </source>
</evidence>
<accession>A0ACB8R761</accession>
<reference evidence="1" key="2">
    <citation type="journal article" date="2022" name="New Phytol.">
        <title>Evolutionary transition to the ectomycorrhizal habit in the genomes of a hyperdiverse lineage of mushroom-forming fungi.</title>
        <authorList>
            <person name="Looney B."/>
            <person name="Miyauchi S."/>
            <person name="Morin E."/>
            <person name="Drula E."/>
            <person name="Courty P.E."/>
            <person name="Kohler A."/>
            <person name="Kuo A."/>
            <person name="LaButti K."/>
            <person name="Pangilinan J."/>
            <person name="Lipzen A."/>
            <person name="Riley R."/>
            <person name="Andreopoulos W."/>
            <person name="He G."/>
            <person name="Johnson J."/>
            <person name="Nolan M."/>
            <person name="Tritt A."/>
            <person name="Barry K.W."/>
            <person name="Grigoriev I.V."/>
            <person name="Nagy L.G."/>
            <person name="Hibbett D."/>
            <person name="Henrissat B."/>
            <person name="Matheny P.B."/>
            <person name="Labbe J."/>
            <person name="Martin F.M."/>
        </authorList>
    </citation>
    <scope>NUCLEOTIDE SEQUENCE</scope>
    <source>
        <strain evidence="1">FP105234-sp</strain>
    </source>
</reference>
<protein>
    <submittedName>
        <fullName evidence="1">Uncharacterized protein</fullName>
    </submittedName>
</protein>
<dbReference type="EMBL" id="MU276248">
    <property type="protein sequence ID" value="KAI0039914.1"/>
    <property type="molecule type" value="Genomic_DNA"/>
</dbReference>
<reference evidence="1" key="1">
    <citation type="submission" date="2021-02" db="EMBL/GenBank/DDBJ databases">
        <authorList>
            <consortium name="DOE Joint Genome Institute"/>
            <person name="Ahrendt S."/>
            <person name="Looney B.P."/>
            <person name="Miyauchi S."/>
            <person name="Morin E."/>
            <person name="Drula E."/>
            <person name="Courty P.E."/>
            <person name="Chicoki N."/>
            <person name="Fauchery L."/>
            <person name="Kohler A."/>
            <person name="Kuo A."/>
            <person name="Labutti K."/>
            <person name="Pangilinan J."/>
            <person name="Lipzen A."/>
            <person name="Riley R."/>
            <person name="Andreopoulos W."/>
            <person name="He G."/>
            <person name="Johnson J."/>
            <person name="Barry K.W."/>
            <person name="Grigoriev I.V."/>
            <person name="Nagy L."/>
            <person name="Hibbett D."/>
            <person name="Henrissat B."/>
            <person name="Matheny P.B."/>
            <person name="Labbe J."/>
            <person name="Martin F."/>
        </authorList>
    </citation>
    <scope>NUCLEOTIDE SEQUENCE</scope>
    <source>
        <strain evidence="1">FP105234-sp</strain>
    </source>
</reference>
<dbReference type="Proteomes" id="UP000814033">
    <property type="component" value="Unassembled WGS sequence"/>
</dbReference>
<name>A0ACB8R761_9AGAM</name>
<feature type="non-terminal residue" evidence="1">
    <location>
        <position position="211"/>
    </location>
</feature>
<organism evidence="1 2">
    <name type="scientific">Auriscalpium vulgare</name>
    <dbReference type="NCBI Taxonomy" id="40419"/>
    <lineage>
        <taxon>Eukaryota</taxon>
        <taxon>Fungi</taxon>
        <taxon>Dikarya</taxon>
        <taxon>Basidiomycota</taxon>
        <taxon>Agaricomycotina</taxon>
        <taxon>Agaricomycetes</taxon>
        <taxon>Russulales</taxon>
        <taxon>Auriscalpiaceae</taxon>
        <taxon>Auriscalpium</taxon>
    </lineage>
</organism>
<evidence type="ECO:0000313" key="1">
    <source>
        <dbReference type="EMBL" id="KAI0039914.1"/>
    </source>
</evidence>
<keyword evidence="2" id="KW-1185">Reference proteome</keyword>